<comment type="caution">
    <text evidence="2">The sequence shown here is derived from an EMBL/GenBank/DDBJ whole genome shotgun (WGS) entry which is preliminary data.</text>
</comment>
<evidence type="ECO:0000256" key="1">
    <source>
        <dbReference type="SAM" id="SignalP"/>
    </source>
</evidence>
<evidence type="ECO:0000313" key="2">
    <source>
        <dbReference type="EMBL" id="THX01878.1"/>
    </source>
</evidence>
<name>A0A4V4IYP6_AURPU</name>
<accession>A0A4V4IYP6</accession>
<reference evidence="2" key="1">
    <citation type="submission" date="2018-10" db="EMBL/GenBank/DDBJ databases">
        <title>Fifty Aureobasidium pullulans genomes reveal a recombining polyextremotolerant generalist.</title>
        <authorList>
            <person name="Gostincar C."/>
            <person name="Turk M."/>
            <person name="Zajc J."/>
            <person name="Gunde-Cimerman N."/>
        </authorList>
    </citation>
    <scope>NUCLEOTIDE SEQUENCE [LARGE SCALE GENOMIC DNA]</scope>
    <source>
        <strain evidence="2">EXF-10085</strain>
    </source>
</reference>
<feature type="chain" id="PRO_5020400133" evidence="1">
    <location>
        <begin position="16"/>
        <end position="81"/>
    </location>
</feature>
<keyword evidence="1" id="KW-0732">Signal</keyword>
<dbReference type="AlphaFoldDB" id="A0A4V4IYP6"/>
<feature type="signal peptide" evidence="1">
    <location>
        <begin position="1"/>
        <end position="15"/>
    </location>
</feature>
<proteinExistence type="predicted"/>
<dbReference type="EMBL" id="QZAS01000044">
    <property type="protein sequence ID" value="THX01878.1"/>
    <property type="molecule type" value="Genomic_DNA"/>
</dbReference>
<organism evidence="2">
    <name type="scientific">Aureobasidium pullulans</name>
    <name type="common">Black yeast</name>
    <name type="synonym">Pullularia pullulans</name>
    <dbReference type="NCBI Taxonomy" id="5580"/>
    <lineage>
        <taxon>Eukaryota</taxon>
        <taxon>Fungi</taxon>
        <taxon>Dikarya</taxon>
        <taxon>Ascomycota</taxon>
        <taxon>Pezizomycotina</taxon>
        <taxon>Dothideomycetes</taxon>
        <taxon>Dothideomycetidae</taxon>
        <taxon>Dothideales</taxon>
        <taxon>Saccotheciaceae</taxon>
        <taxon>Aureobasidium</taxon>
    </lineage>
</organism>
<gene>
    <name evidence="2" type="ORF">D6D13_08667</name>
</gene>
<protein>
    <submittedName>
        <fullName evidence="2">Uncharacterized protein</fullName>
    </submittedName>
</protein>
<sequence>MHLLSLLILLPLTLAHQSPLAAIDATGLTVNSIPYSTRVHWMRKANEALSLLSSPCPFAAFGTVIVNHTAVTSDGLGELAK</sequence>